<organism evidence="2 3">
    <name type="scientific">Mycoemilia scoparia</name>
    <dbReference type="NCBI Taxonomy" id="417184"/>
    <lineage>
        <taxon>Eukaryota</taxon>
        <taxon>Fungi</taxon>
        <taxon>Fungi incertae sedis</taxon>
        <taxon>Zoopagomycota</taxon>
        <taxon>Kickxellomycotina</taxon>
        <taxon>Kickxellomycetes</taxon>
        <taxon>Kickxellales</taxon>
        <taxon>Kickxellaceae</taxon>
        <taxon>Mycoemilia</taxon>
    </lineage>
</organism>
<dbReference type="Proteomes" id="UP001150538">
    <property type="component" value="Unassembled WGS sequence"/>
</dbReference>
<accession>A0A9W8A6B6</accession>
<sequence length="151" mass="16391">MSSNQNNPSAAKPINIPPLNIRRASSNSTGSFNSSARTSTFNFGSSVPTEPQFSAGQSPVAPAFGLFRRFSLSGASPSSFTNSSPINSRFETSTQYLPTHDEMPPSNLDEFSLQQPLKTVASRSVEPQKKHVPSRPDTPMKQMILQGQFLD</sequence>
<dbReference type="OrthoDB" id="5585186at2759"/>
<dbReference type="EMBL" id="JANBPU010000002">
    <property type="protein sequence ID" value="KAJ1921990.1"/>
    <property type="molecule type" value="Genomic_DNA"/>
</dbReference>
<dbReference type="AlphaFoldDB" id="A0A9W8A6B6"/>
<feature type="compositionally biased region" description="Polar residues" evidence="1">
    <location>
        <begin position="75"/>
        <end position="97"/>
    </location>
</feature>
<proteinExistence type="predicted"/>
<name>A0A9W8A6B6_9FUNG</name>
<feature type="compositionally biased region" description="Polar residues" evidence="1">
    <location>
        <begin position="36"/>
        <end position="57"/>
    </location>
</feature>
<evidence type="ECO:0000313" key="2">
    <source>
        <dbReference type="EMBL" id="KAJ1921990.1"/>
    </source>
</evidence>
<gene>
    <name evidence="2" type="ORF">H4219_000337</name>
</gene>
<feature type="compositionally biased region" description="Low complexity" evidence="1">
    <location>
        <begin position="25"/>
        <end position="35"/>
    </location>
</feature>
<keyword evidence="3" id="KW-1185">Reference proteome</keyword>
<protein>
    <submittedName>
        <fullName evidence="2">Uncharacterized protein</fullName>
    </submittedName>
</protein>
<feature type="region of interest" description="Disordered" evidence="1">
    <location>
        <begin position="1"/>
        <end position="57"/>
    </location>
</feature>
<evidence type="ECO:0000256" key="1">
    <source>
        <dbReference type="SAM" id="MobiDB-lite"/>
    </source>
</evidence>
<comment type="caution">
    <text evidence="2">The sequence shown here is derived from an EMBL/GenBank/DDBJ whole genome shotgun (WGS) entry which is preliminary data.</text>
</comment>
<evidence type="ECO:0000313" key="3">
    <source>
        <dbReference type="Proteomes" id="UP001150538"/>
    </source>
</evidence>
<reference evidence="2" key="1">
    <citation type="submission" date="2022-07" db="EMBL/GenBank/DDBJ databases">
        <title>Phylogenomic reconstructions and comparative analyses of Kickxellomycotina fungi.</title>
        <authorList>
            <person name="Reynolds N.K."/>
            <person name="Stajich J.E."/>
            <person name="Barry K."/>
            <person name="Grigoriev I.V."/>
            <person name="Crous P."/>
            <person name="Smith M.E."/>
        </authorList>
    </citation>
    <scope>NUCLEOTIDE SEQUENCE</scope>
    <source>
        <strain evidence="2">NBRC 100468</strain>
    </source>
</reference>
<feature type="region of interest" description="Disordered" evidence="1">
    <location>
        <begin position="75"/>
        <end position="151"/>
    </location>
</feature>